<gene>
    <name evidence="1" type="ORF">MNBD_GAMMA11-2589</name>
</gene>
<reference evidence="1" key="1">
    <citation type="submission" date="2018-06" db="EMBL/GenBank/DDBJ databases">
        <authorList>
            <person name="Zhirakovskaya E."/>
        </authorList>
    </citation>
    <scope>NUCLEOTIDE SEQUENCE</scope>
</reference>
<proteinExistence type="predicted"/>
<sequence>MNKSKVYDVKDIKLSLLKSRPPKLSIVAQGSVPSGGWSDPGLIPYIYIQAPPDGIYDFDFVATPPDGLATQAFADISVEHTLETIPDGLKGVRIHASQNAVVSLLNDSSSTGKTVCIKGKLTDEGVECQALRTENNELYTLVGDLKEFSVGDEVCISGTIAEISFCMQGTTIAVNWISKQ</sequence>
<evidence type="ECO:0000313" key="1">
    <source>
        <dbReference type="EMBL" id="VAW60360.1"/>
    </source>
</evidence>
<protein>
    <submittedName>
        <fullName evidence="1">Uncharacterized protein</fullName>
    </submittedName>
</protein>
<name>A0A3B0X6Z4_9ZZZZ</name>
<dbReference type="EMBL" id="UOFG01000120">
    <property type="protein sequence ID" value="VAW60360.1"/>
    <property type="molecule type" value="Genomic_DNA"/>
</dbReference>
<dbReference type="AlphaFoldDB" id="A0A3B0X6Z4"/>
<accession>A0A3B0X6Z4</accession>
<organism evidence="1">
    <name type="scientific">hydrothermal vent metagenome</name>
    <dbReference type="NCBI Taxonomy" id="652676"/>
    <lineage>
        <taxon>unclassified sequences</taxon>
        <taxon>metagenomes</taxon>
        <taxon>ecological metagenomes</taxon>
    </lineage>
</organism>
<dbReference type="InterPro" id="IPR043856">
    <property type="entry name" value="DUF5818"/>
</dbReference>
<dbReference type="Pfam" id="PF19135">
    <property type="entry name" value="DUF5818"/>
    <property type="match status" value="1"/>
</dbReference>